<evidence type="ECO:0000313" key="2">
    <source>
        <dbReference type="Proteomes" id="UP001558613"/>
    </source>
</evidence>
<sequence length="66" mass="7475">MTPVSKVFQSRNAKDHVQRFEALIHFNSKERSSTNIPLKFSFCVLLKTESPTGLQVHEGIQEVDSS</sequence>
<accession>A0ABR3NS13</accession>
<reference evidence="1 2" key="1">
    <citation type="submission" date="2023-09" db="EMBL/GenBank/DDBJ databases">
        <authorList>
            <person name="Wang M."/>
        </authorList>
    </citation>
    <scope>NUCLEOTIDE SEQUENCE [LARGE SCALE GENOMIC DNA]</scope>
    <source>
        <strain evidence="1">GT-2023</strain>
        <tissue evidence="1">Liver</tissue>
    </source>
</reference>
<protein>
    <submittedName>
        <fullName evidence="1">Uncharacterized protein</fullName>
    </submittedName>
</protein>
<evidence type="ECO:0000313" key="1">
    <source>
        <dbReference type="EMBL" id="KAL1279808.1"/>
    </source>
</evidence>
<proteinExistence type="predicted"/>
<keyword evidence="2" id="KW-1185">Reference proteome</keyword>
<name>A0ABR3NS13_9TELE</name>
<dbReference type="Proteomes" id="UP001558613">
    <property type="component" value="Unassembled WGS sequence"/>
</dbReference>
<organism evidence="1 2">
    <name type="scientific">Cirrhinus molitorella</name>
    <name type="common">mud carp</name>
    <dbReference type="NCBI Taxonomy" id="172907"/>
    <lineage>
        <taxon>Eukaryota</taxon>
        <taxon>Metazoa</taxon>
        <taxon>Chordata</taxon>
        <taxon>Craniata</taxon>
        <taxon>Vertebrata</taxon>
        <taxon>Euteleostomi</taxon>
        <taxon>Actinopterygii</taxon>
        <taxon>Neopterygii</taxon>
        <taxon>Teleostei</taxon>
        <taxon>Ostariophysi</taxon>
        <taxon>Cypriniformes</taxon>
        <taxon>Cyprinidae</taxon>
        <taxon>Labeoninae</taxon>
        <taxon>Labeonini</taxon>
        <taxon>Cirrhinus</taxon>
    </lineage>
</organism>
<gene>
    <name evidence="1" type="ORF">QQF64_014408</name>
</gene>
<dbReference type="EMBL" id="JAYMGO010000002">
    <property type="protein sequence ID" value="KAL1279808.1"/>
    <property type="molecule type" value="Genomic_DNA"/>
</dbReference>
<comment type="caution">
    <text evidence="1">The sequence shown here is derived from an EMBL/GenBank/DDBJ whole genome shotgun (WGS) entry which is preliminary data.</text>
</comment>